<evidence type="ECO:0000313" key="3">
    <source>
        <dbReference type="Proteomes" id="UP000275078"/>
    </source>
</evidence>
<name>A0A3N4HZ70_ASCIM</name>
<protein>
    <submittedName>
        <fullName evidence="2">Uncharacterized protein</fullName>
    </submittedName>
</protein>
<dbReference type="AlphaFoldDB" id="A0A3N4HZ70"/>
<evidence type="ECO:0000313" key="2">
    <source>
        <dbReference type="EMBL" id="RPA77778.1"/>
    </source>
</evidence>
<feature type="region of interest" description="Disordered" evidence="1">
    <location>
        <begin position="330"/>
        <end position="350"/>
    </location>
</feature>
<organism evidence="2 3">
    <name type="scientific">Ascobolus immersus RN42</name>
    <dbReference type="NCBI Taxonomy" id="1160509"/>
    <lineage>
        <taxon>Eukaryota</taxon>
        <taxon>Fungi</taxon>
        <taxon>Dikarya</taxon>
        <taxon>Ascomycota</taxon>
        <taxon>Pezizomycotina</taxon>
        <taxon>Pezizomycetes</taxon>
        <taxon>Pezizales</taxon>
        <taxon>Ascobolaceae</taxon>
        <taxon>Ascobolus</taxon>
    </lineage>
</organism>
<accession>A0A3N4HZ70</accession>
<feature type="compositionally biased region" description="Polar residues" evidence="1">
    <location>
        <begin position="7"/>
        <end position="17"/>
    </location>
</feature>
<gene>
    <name evidence="2" type="ORF">BJ508DRAFT_329930</name>
</gene>
<keyword evidence="3" id="KW-1185">Reference proteome</keyword>
<reference evidence="2 3" key="1">
    <citation type="journal article" date="2018" name="Nat. Ecol. Evol.">
        <title>Pezizomycetes genomes reveal the molecular basis of ectomycorrhizal truffle lifestyle.</title>
        <authorList>
            <person name="Murat C."/>
            <person name="Payen T."/>
            <person name="Noel B."/>
            <person name="Kuo A."/>
            <person name="Morin E."/>
            <person name="Chen J."/>
            <person name="Kohler A."/>
            <person name="Krizsan K."/>
            <person name="Balestrini R."/>
            <person name="Da Silva C."/>
            <person name="Montanini B."/>
            <person name="Hainaut M."/>
            <person name="Levati E."/>
            <person name="Barry K.W."/>
            <person name="Belfiori B."/>
            <person name="Cichocki N."/>
            <person name="Clum A."/>
            <person name="Dockter R.B."/>
            <person name="Fauchery L."/>
            <person name="Guy J."/>
            <person name="Iotti M."/>
            <person name="Le Tacon F."/>
            <person name="Lindquist E.A."/>
            <person name="Lipzen A."/>
            <person name="Malagnac F."/>
            <person name="Mello A."/>
            <person name="Molinier V."/>
            <person name="Miyauchi S."/>
            <person name="Poulain J."/>
            <person name="Riccioni C."/>
            <person name="Rubini A."/>
            <person name="Sitrit Y."/>
            <person name="Splivallo R."/>
            <person name="Traeger S."/>
            <person name="Wang M."/>
            <person name="Zifcakova L."/>
            <person name="Wipf D."/>
            <person name="Zambonelli A."/>
            <person name="Paolocci F."/>
            <person name="Nowrousian M."/>
            <person name="Ottonello S."/>
            <person name="Baldrian P."/>
            <person name="Spatafora J.W."/>
            <person name="Henrissat B."/>
            <person name="Nagy L.G."/>
            <person name="Aury J.M."/>
            <person name="Wincker P."/>
            <person name="Grigoriev I.V."/>
            <person name="Bonfante P."/>
            <person name="Martin F.M."/>
        </authorList>
    </citation>
    <scope>NUCLEOTIDE SEQUENCE [LARGE SCALE GENOMIC DNA]</scope>
    <source>
        <strain evidence="2 3">RN42</strain>
    </source>
</reference>
<dbReference type="EMBL" id="ML119721">
    <property type="protein sequence ID" value="RPA77778.1"/>
    <property type="molecule type" value="Genomic_DNA"/>
</dbReference>
<evidence type="ECO:0000256" key="1">
    <source>
        <dbReference type="SAM" id="MobiDB-lite"/>
    </source>
</evidence>
<sequence>MEDKTNCKQGSGISANDSEGDGGWKLVPMSGPNWLKHRKRDRILQEARALREDLRLEEQRLHHFDTVKRYIEEVRRPGTEIKKRPIFGLGRKLKPIPWYLPPRVYGEKDDWGIFVKRDRRISFDIATDGFVLLAEGDLVKRQSFTKIREPLLPFMSGDIEDWQQYFDSQGYLYLRAFSDYFLDVAYKPVIRRDRLSYSRLEHLTRNKVRQAICEELKLTHREYIELFHLDDKNRDREFRDMIFPLRYVYGSVEHYLSTPRQRLLWNKLFKALFYSGIVADDGTTMIKSWRDNPWAFQLRSSGCDMSRMLQFSWPEKHVPGEDEAIWVDIAEMENDSEKDDNSDEDDDSDY</sequence>
<proteinExistence type="predicted"/>
<dbReference type="Proteomes" id="UP000275078">
    <property type="component" value="Unassembled WGS sequence"/>
</dbReference>
<feature type="region of interest" description="Disordered" evidence="1">
    <location>
        <begin position="1"/>
        <end position="23"/>
    </location>
</feature>